<accession>A0A336N5Y0</accession>
<dbReference type="STRING" id="732.ADJ80_02015"/>
<dbReference type="RefSeq" id="WP_005703609.1">
    <property type="nucleotide sequence ID" value="NZ_MAQF01000027.1"/>
</dbReference>
<protein>
    <recommendedName>
        <fullName evidence="4">Lipoprotein</fullName>
    </recommendedName>
</protein>
<dbReference type="Proteomes" id="UP000253728">
    <property type="component" value="Unassembled WGS sequence"/>
</dbReference>
<dbReference type="EMBL" id="UFSP01000001">
    <property type="protein sequence ID" value="SSY94915.1"/>
    <property type="molecule type" value="Genomic_DNA"/>
</dbReference>
<evidence type="ECO:0000313" key="2">
    <source>
        <dbReference type="EMBL" id="SSY94915.1"/>
    </source>
</evidence>
<feature type="chain" id="PRO_5016419818" description="Lipoprotein" evidence="1">
    <location>
        <begin position="21"/>
        <end position="173"/>
    </location>
</feature>
<feature type="signal peptide" evidence="1">
    <location>
        <begin position="1"/>
        <end position="20"/>
    </location>
</feature>
<evidence type="ECO:0000256" key="1">
    <source>
        <dbReference type="SAM" id="SignalP"/>
    </source>
</evidence>
<keyword evidence="1" id="KW-0732">Signal</keyword>
<dbReference type="PROSITE" id="PS51257">
    <property type="entry name" value="PROKAR_LIPOPROTEIN"/>
    <property type="match status" value="1"/>
</dbReference>
<name>A0A336N5Y0_AGGAP</name>
<dbReference type="GeneID" id="49634874"/>
<sequence>MLKKLSILFIAATLSACSLSSYVPFMGSKKTVINLDAESIDQKSYATAYEATVETYRDRVHDNYNVNSFASGANDWYLGRILIPIEQIKEKLYSPQGQDSDIYAYYSGVIHAEALQTNFSKLNPQCWSHINTPSLTQGIYDAMLDLQSGKVRSEDDEYIVQGSEQLLKLCAGK</sequence>
<dbReference type="AlphaFoldDB" id="A0A336N5Y0"/>
<organism evidence="2 3">
    <name type="scientific">Aggregatibacter aphrophilus</name>
    <name type="common">Haemophilus aphrophilus</name>
    <dbReference type="NCBI Taxonomy" id="732"/>
    <lineage>
        <taxon>Bacteria</taxon>
        <taxon>Pseudomonadati</taxon>
        <taxon>Pseudomonadota</taxon>
        <taxon>Gammaproteobacteria</taxon>
        <taxon>Pasteurellales</taxon>
        <taxon>Pasteurellaceae</taxon>
        <taxon>Aggregatibacter</taxon>
    </lineage>
</organism>
<gene>
    <name evidence="2" type="ORF">NCTC5908_01085</name>
</gene>
<proteinExistence type="predicted"/>
<evidence type="ECO:0008006" key="4">
    <source>
        <dbReference type="Google" id="ProtNLM"/>
    </source>
</evidence>
<evidence type="ECO:0000313" key="3">
    <source>
        <dbReference type="Proteomes" id="UP000253728"/>
    </source>
</evidence>
<reference evidence="2 3" key="1">
    <citation type="submission" date="2018-06" db="EMBL/GenBank/DDBJ databases">
        <authorList>
            <consortium name="Pathogen Informatics"/>
            <person name="Doyle S."/>
        </authorList>
    </citation>
    <scope>NUCLEOTIDE SEQUENCE [LARGE SCALE GENOMIC DNA]</scope>
    <source>
        <strain evidence="2 3">NCTC5908</strain>
    </source>
</reference>